<evidence type="ECO:0000259" key="5">
    <source>
        <dbReference type="PROSITE" id="PS50850"/>
    </source>
</evidence>
<organism evidence="6 7">
    <name type="scientific">Herbaspirillum robiniae</name>
    <dbReference type="NCBI Taxonomy" id="2014887"/>
    <lineage>
        <taxon>Bacteria</taxon>
        <taxon>Pseudomonadati</taxon>
        <taxon>Pseudomonadota</taxon>
        <taxon>Betaproteobacteria</taxon>
        <taxon>Burkholderiales</taxon>
        <taxon>Oxalobacteraceae</taxon>
        <taxon>Herbaspirillum</taxon>
    </lineage>
</organism>
<feature type="transmembrane region" description="Helical" evidence="4">
    <location>
        <begin position="381"/>
        <end position="403"/>
    </location>
</feature>
<comment type="caution">
    <text evidence="6">The sequence shown here is derived from an EMBL/GenBank/DDBJ whole genome shotgun (WGS) entry which is preliminary data.</text>
</comment>
<feature type="transmembrane region" description="Helical" evidence="4">
    <location>
        <begin position="237"/>
        <end position="257"/>
    </location>
</feature>
<dbReference type="GO" id="GO:0022857">
    <property type="term" value="F:transmembrane transporter activity"/>
    <property type="evidence" value="ECO:0007669"/>
    <property type="project" value="InterPro"/>
</dbReference>
<dbReference type="PANTHER" id="PTHR42910">
    <property type="entry name" value="TRANSPORTER SCO4007-RELATED"/>
    <property type="match status" value="1"/>
</dbReference>
<dbReference type="InterPro" id="IPR036259">
    <property type="entry name" value="MFS_trans_sf"/>
</dbReference>
<dbReference type="Proteomes" id="UP000197596">
    <property type="component" value="Unassembled WGS sequence"/>
</dbReference>
<feature type="domain" description="Major facilitator superfamily (MFS) profile" evidence="5">
    <location>
        <begin position="28"/>
        <end position="409"/>
    </location>
</feature>
<dbReference type="PANTHER" id="PTHR42910:SF1">
    <property type="entry name" value="MAJOR FACILITATOR SUPERFAMILY (MFS) PROFILE DOMAIN-CONTAINING PROTEIN"/>
    <property type="match status" value="1"/>
</dbReference>
<dbReference type="InterPro" id="IPR020846">
    <property type="entry name" value="MFS_dom"/>
</dbReference>
<dbReference type="RefSeq" id="WP_088752619.1">
    <property type="nucleotide sequence ID" value="NZ_NJGU01000016.1"/>
</dbReference>
<keyword evidence="3 4" id="KW-0472">Membrane</keyword>
<dbReference type="Pfam" id="PF07690">
    <property type="entry name" value="MFS_1"/>
    <property type="match status" value="1"/>
</dbReference>
<gene>
    <name evidence="6" type="ORF">CEJ42_22530</name>
</gene>
<dbReference type="Gene3D" id="1.20.1250.20">
    <property type="entry name" value="MFS general substrate transporter like domains"/>
    <property type="match status" value="1"/>
</dbReference>
<keyword evidence="1 4" id="KW-0812">Transmembrane</keyword>
<dbReference type="PROSITE" id="PS50850">
    <property type="entry name" value="MFS"/>
    <property type="match status" value="1"/>
</dbReference>
<feature type="transmembrane region" description="Helical" evidence="4">
    <location>
        <begin position="182"/>
        <end position="201"/>
    </location>
</feature>
<evidence type="ECO:0000256" key="3">
    <source>
        <dbReference type="ARBA" id="ARBA00023136"/>
    </source>
</evidence>
<evidence type="ECO:0000313" key="7">
    <source>
        <dbReference type="Proteomes" id="UP000197596"/>
    </source>
</evidence>
<reference evidence="6 7" key="1">
    <citation type="submission" date="2017-06" db="EMBL/GenBank/DDBJ databases">
        <title>Herbaspirillum phytohormonus sp. nov., isolated from the root nodule of Robinia pseudoacacia in lead-zinc mine.</title>
        <authorList>
            <person name="Fan M."/>
            <person name="Lin Y."/>
        </authorList>
    </citation>
    <scope>NUCLEOTIDE SEQUENCE [LARGE SCALE GENOMIC DNA]</scope>
    <source>
        <strain evidence="6 7">HZ10</strain>
    </source>
</reference>
<proteinExistence type="predicted"/>
<dbReference type="AlphaFoldDB" id="A0A2D0B5A9"/>
<feature type="transmembrane region" description="Helical" evidence="4">
    <location>
        <begin position="27"/>
        <end position="45"/>
    </location>
</feature>
<feature type="transmembrane region" description="Helical" evidence="4">
    <location>
        <begin position="95"/>
        <end position="116"/>
    </location>
</feature>
<feature type="transmembrane region" description="Helical" evidence="4">
    <location>
        <begin position="151"/>
        <end position="170"/>
    </location>
</feature>
<keyword evidence="2 4" id="KW-1133">Transmembrane helix</keyword>
<evidence type="ECO:0000313" key="6">
    <source>
        <dbReference type="EMBL" id="OWY26711.1"/>
    </source>
</evidence>
<dbReference type="InterPro" id="IPR011701">
    <property type="entry name" value="MFS"/>
</dbReference>
<evidence type="ECO:0000256" key="4">
    <source>
        <dbReference type="SAM" id="Phobius"/>
    </source>
</evidence>
<feature type="transmembrane region" description="Helical" evidence="4">
    <location>
        <begin position="356"/>
        <end position="375"/>
    </location>
</feature>
<evidence type="ECO:0000256" key="2">
    <source>
        <dbReference type="ARBA" id="ARBA00022989"/>
    </source>
</evidence>
<protein>
    <submittedName>
        <fullName evidence="6">MFS transporter</fullName>
    </submittedName>
</protein>
<accession>A0A2D0B5A9</accession>
<feature type="transmembrane region" description="Helical" evidence="4">
    <location>
        <begin position="57"/>
        <end position="83"/>
    </location>
</feature>
<name>A0A2D0B5A9_9BURK</name>
<dbReference type="SUPFAM" id="SSF103473">
    <property type="entry name" value="MFS general substrate transporter"/>
    <property type="match status" value="1"/>
</dbReference>
<dbReference type="EMBL" id="NJGU01000016">
    <property type="protein sequence ID" value="OWY26711.1"/>
    <property type="molecule type" value="Genomic_DNA"/>
</dbReference>
<dbReference type="CDD" id="cd17324">
    <property type="entry name" value="MFS_NepI_like"/>
    <property type="match status" value="1"/>
</dbReference>
<evidence type="ECO:0000256" key="1">
    <source>
        <dbReference type="ARBA" id="ARBA00022692"/>
    </source>
</evidence>
<feature type="transmembrane region" description="Helical" evidence="4">
    <location>
        <begin position="123"/>
        <end position="145"/>
    </location>
</feature>
<feature type="transmembrane region" description="Helical" evidence="4">
    <location>
        <begin position="263"/>
        <end position="281"/>
    </location>
</feature>
<sequence>MPSAAPAPTAPTAISTDPCRAPALERAMVLLFAVAAGISVANVYYAQPLLDALAADFGIATASAGVVVTATQAGSTLALLLLVPLGDLLPRRALMLWQAAALALFLLALAASASVWTLLAGMLAAGLLGTAMTQGLIAYAAALSAPSQRGSVLGTVQSGVVIGLLLARVVSGALADLGGWRLVYLCSAALIALLGVVLARTLPPSPAPAAVGGYLRLLASMAALLRHDRALQVRGVLALLMFAVLNVFWSALVLPLSAPPHSMSHGAIGAFGLVGAIGVLGGSRAGRWADRGLAQRASGAALLLLVLSWLPLAFTGASLWALIGGILVLDIGAQMIHVTNQSLILRAHAQAHSRLIGCYMMFYAVGSGGGALAGTHVYASAGWAGVCWLGAAISLAALLWWALTLKWMPSASPTAA</sequence>